<dbReference type="InterPro" id="IPR009000">
    <property type="entry name" value="Transl_B-barrel_sf"/>
</dbReference>
<dbReference type="Gene3D" id="3.40.50.300">
    <property type="entry name" value="P-loop containing nucleotide triphosphate hydrolases"/>
    <property type="match status" value="1"/>
</dbReference>
<dbReference type="SUPFAM" id="SSF52156">
    <property type="entry name" value="Initiation factor IF2/eIF5b, domain 3"/>
    <property type="match status" value="1"/>
</dbReference>
<evidence type="ECO:0000313" key="11">
    <source>
        <dbReference type="Proteomes" id="UP000177912"/>
    </source>
</evidence>
<dbReference type="Gene3D" id="2.40.30.10">
    <property type="entry name" value="Translation factors"/>
    <property type="match status" value="2"/>
</dbReference>
<proteinExistence type="inferred from homology"/>
<dbReference type="NCBIfam" id="TIGR00487">
    <property type="entry name" value="IF-2"/>
    <property type="match status" value="1"/>
</dbReference>
<organism evidence="10 11">
    <name type="scientific">Candidatus Doudnabacteria bacterium RIFCSPHIGHO2_01_FULL_43_23</name>
    <dbReference type="NCBI Taxonomy" id="1817822"/>
    <lineage>
        <taxon>Bacteria</taxon>
        <taxon>Candidatus Doudnaibacteriota</taxon>
    </lineage>
</organism>
<evidence type="ECO:0000256" key="4">
    <source>
        <dbReference type="ARBA" id="ARBA00022741"/>
    </source>
</evidence>
<evidence type="ECO:0000256" key="2">
    <source>
        <dbReference type="ARBA" id="ARBA00020675"/>
    </source>
</evidence>
<dbReference type="Proteomes" id="UP000177912">
    <property type="component" value="Unassembled WGS sequence"/>
</dbReference>
<protein>
    <recommendedName>
        <fullName evidence="2 7">Translation initiation factor IF-2</fullName>
    </recommendedName>
</protein>
<evidence type="ECO:0000256" key="8">
    <source>
        <dbReference type="RuleBase" id="RU000644"/>
    </source>
</evidence>
<keyword evidence="3 8" id="KW-0396">Initiation factor</keyword>
<dbReference type="GO" id="GO:0003924">
    <property type="term" value="F:GTPase activity"/>
    <property type="evidence" value="ECO:0007669"/>
    <property type="project" value="InterPro"/>
</dbReference>
<comment type="similarity">
    <text evidence="1 8">Belongs to the TRAFAC class translation factor GTPase superfamily. Classic translation factor GTPase family. IF-2 subfamily.</text>
</comment>
<dbReference type="PANTHER" id="PTHR43381:SF5">
    <property type="entry name" value="TR-TYPE G DOMAIN-CONTAINING PROTEIN"/>
    <property type="match status" value="1"/>
</dbReference>
<dbReference type="NCBIfam" id="TIGR00231">
    <property type="entry name" value="small_GTP"/>
    <property type="match status" value="1"/>
</dbReference>
<comment type="caution">
    <text evidence="10">The sequence shown here is derived from an EMBL/GenBank/DDBJ whole genome shotgun (WGS) entry which is preliminary data.</text>
</comment>
<dbReference type="InterPro" id="IPR005225">
    <property type="entry name" value="Small_GTP-bd"/>
</dbReference>
<dbReference type="GO" id="GO:0003743">
    <property type="term" value="F:translation initiation factor activity"/>
    <property type="evidence" value="ECO:0007669"/>
    <property type="project" value="UniProtKB-UniRule"/>
</dbReference>
<dbReference type="Pfam" id="PF00009">
    <property type="entry name" value="GTP_EFTU"/>
    <property type="match status" value="1"/>
</dbReference>
<dbReference type="InterPro" id="IPR000795">
    <property type="entry name" value="T_Tr_GTP-bd_dom"/>
</dbReference>
<evidence type="ECO:0000256" key="5">
    <source>
        <dbReference type="ARBA" id="ARBA00022917"/>
    </source>
</evidence>
<dbReference type="FunFam" id="2.40.30.10:FF:000054">
    <property type="entry name" value="Translation initiation factor IF-2"/>
    <property type="match status" value="1"/>
</dbReference>
<evidence type="ECO:0000256" key="6">
    <source>
        <dbReference type="ARBA" id="ARBA00023134"/>
    </source>
</evidence>
<evidence type="ECO:0000313" key="10">
    <source>
        <dbReference type="EMBL" id="OGE80266.1"/>
    </source>
</evidence>
<feature type="domain" description="Tr-type G" evidence="9">
    <location>
        <begin position="15"/>
        <end position="188"/>
    </location>
</feature>
<dbReference type="FunFam" id="3.40.50.10050:FF:000001">
    <property type="entry name" value="Translation initiation factor IF-2"/>
    <property type="match status" value="1"/>
</dbReference>
<dbReference type="STRING" id="1817822.A2826_00845"/>
<evidence type="ECO:0000256" key="3">
    <source>
        <dbReference type="ARBA" id="ARBA00022540"/>
    </source>
</evidence>
<keyword evidence="4" id="KW-0547">Nucleotide-binding</keyword>
<dbReference type="GO" id="GO:0005829">
    <property type="term" value="C:cytosol"/>
    <property type="evidence" value="ECO:0007669"/>
    <property type="project" value="TreeGrafter"/>
</dbReference>
<comment type="function">
    <text evidence="8">One of the essential components for the initiation of protein synthesis. Protects formylmethionyl-tRNA from spontaneous hydrolysis and promotes its binding to the 30S ribosomal subunits. Also involved in the hydrolysis of GTP during the formation of the 70S ribosomal complex.</text>
</comment>
<dbReference type="CDD" id="cd01887">
    <property type="entry name" value="IF2_eIF5B"/>
    <property type="match status" value="1"/>
</dbReference>
<evidence type="ECO:0000259" key="9">
    <source>
        <dbReference type="PROSITE" id="PS51722"/>
    </source>
</evidence>
<dbReference type="InterPro" id="IPR015760">
    <property type="entry name" value="TIF_IF2"/>
</dbReference>
<dbReference type="InterPro" id="IPR053905">
    <property type="entry name" value="EF-G-like_DII"/>
</dbReference>
<dbReference type="SUPFAM" id="SSF50447">
    <property type="entry name" value="Translation proteins"/>
    <property type="match status" value="2"/>
</dbReference>
<dbReference type="AlphaFoldDB" id="A0A1F5NRG8"/>
<evidence type="ECO:0000256" key="1">
    <source>
        <dbReference type="ARBA" id="ARBA00007733"/>
    </source>
</evidence>
<dbReference type="InterPro" id="IPR000178">
    <property type="entry name" value="TF_IF2_bacterial-like"/>
</dbReference>
<feature type="non-terminal residue" evidence="10">
    <location>
        <position position="1"/>
    </location>
</feature>
<dbReference type="CDD" id="cd03702">
    <property type="entry name" value="IF2_mtIF2_II"/>
    <property type="match status" value="1"/>
</dbReference>
<accession>A0A1F5NRG8</accession>
<keyword evidence="6" id="KW-0342">GTP-binding</keyword>
<keyword evidence="5 8" id="KW-0648">Protein biosynthesis</keyword>
<dbReference type="InterPro" id="IPR023115">
    <property type="entry name" value="TIF_IF2_dom3"/>
</dbReference>
<dbReference type="GO" id="GO:0005525">
    <property type="term" value="F:GTP binding"/>
    <property type="evidence" value="ECO:0007669"/>
    <property type="project" value="UniProtKB-KW"/>
</dbReference>
<dbReference type="InterPro" id="IPR027417">
    <property type="entry name" value="P-loop_NTPase"/>
</dbReference>
<dbReference type="PANTHER" id="PTHR43381">
    <property type="entry name" value="TRANSLATION INITIATION FACTOR IF-2-RELATED"/>
    <property type="match status" value="1"/>
</dbReference>
<dbReference type="InterPro" id="IPR036925">
    <property type="entry name" value="TIF_IF2_dom3_sf"/>
</dbReference>
<dbReference type="EMBL" id="MFEI01000036">
    <property type="protein sequence ID" value="OGE80266.1"/>
    <property type="molecule type" value="Genomic_DNA"/>
</dbReference>
<name>A0A1F5NRG8_9BACT</name>
<dbReference type="SUPFAM" id="SSF52540">
    <property type="entry name" value="P-loop containing nucleoside triphosphate hydrolases"/>
    <property type="match status" value="1"/>
</dbReference>
<gene>
    <name evidence="10" type="ORF">A2826_00845</name>
</gene>
<dbReference type="InterPro" id="IPR044145">
    <property type="entry name" value="IF2_II"/>
</dbReference>
<dbReference type="Gene3D" id="3.40.50.10050">
    <property type="entry name" value="Translation initiation factor IF- 2, domain 3"/>
    <property type="match status" value="1"/>
</dbReference>
<dbReference type="Pfam" id="PF11987">
    <property type="entry name" value="IF-2"/>
    <property type="match status" value="1"/>
</dbReference>
<evidence type="ECO:0000256" key="7">
    <source>
        <dbReference type="NCBIfam" id="TIGR00487"/>
    </source>
</evidence>
<dbReference type="FunFam" id="3.40.50.300:FF:000019">
    <property type="entry name" value="Translation initiation factor IF-2"/>
    <property type="match status" value="1"/>
</dbReference>
<sequence length="512" mass="55370">VAEILAKEKEEDRVTRAPIAAVMGHVDHGKTKLLDTIRKANVMATESGAITQHIGAYQVEYKSKPITFLDTPGHESFAAMRARGANVTDIIVLVVAADDGVKPQTLEVINRAKLTKTPLIVAINKIDLPDANQELVKKQLADAGVLPEEWGGKTVFVPISAKQNIGVDKLLEMILLLAEVEDFKANPVGTTAGTVIESHLSKTQGPVASVIIQNGTLKISDFVAAGAAFGKVRNMIDEHGKSKKIATPSTPVRITGLSSLPEVGDILLTFSSVPEAQNKAKLAMLTQRAKRMAYKTGISADSENQQLNLLIKADTNGSLEAIEQELQKLENKDVVIKIISKGIGDINDTDILDAESGKATILGFHNKISPQAQALAKQKKVNVDIYQIIYELTEDVTSAILDLILPEVEQIIIGEAKILAVFATEKSSMIIGGVVKKGKIDLNKKFVVLRAGEEIGTGKISELQHNKIDAKEVIEGKEFGMRVSTKVKIAKSDILRVIEEKIKEKKLRSSAK</sequence>
<reference evidence="10 11" key="1">
    <citation type="journal article" date="2016" name="Nat. Commun.">
        <title>Thousands of microbial genomes shed light on interconnected biogeochemical processes in an aquifer system.</title>
        <authorList>
            <person name="Anantharaman K."/>
            <person name="Brown C.T."/>
            <person name="Hug L.A."/>
            <person name="Sharon I."/>
            <person name="Castelle C.J."/>
            <person name="Probst A.J."/>
            <person name="Thomas B.C."/>
            <person name="Singh A."/>
            <person name="Wilkins M.J."/>
            <person name="Karaoz U."/>
            <person name="Brodie E.L."/>
            <person name="Williams K.H."/>
            <person name="Hubbard S.S."/>
            <person name="Banfield J.F."/>
        </authorList>
    </citation>
    <scope>NUCLEOTIDE SEQUENCE [LARGE SCALE GENOMIC DNA]</scope>
</reference>
<dbReference type="Pfam" id="PF22042">
    <property type="entry name" value="EF-G_D2"/>
    <property type="match status" value="1"/>
</dbReference>
<dbReference type="PROSITE" id="PS51722">
    <property type="entry name" value="G_TR_2"/>
    <property type="match status" value="1"/>
</dbReference>